<dbReference type="PaxDb" id="2903-EOD30837"/>
<feature type="transmembrane region" description="Helical" evidence="1">
    <location>
        <begin position="245"/>
        <end position="267"/>
    </location>
</feature>
<keyword evidence="3" id="KW-1185">Reference proteome</keyword>
<feature type="transmembrane region" description="Helical" evidence="1">
    <location>
        <begin position="210"/>
        <end position="233"/>
    </location>
</feature>
<dbReference type="GeneID" id="17276111"/>
<keyword evidence="1" id="KW-1133">Transmembrane helix</keyword>
<feature type="transmembrane region" description="Helical" evidence="1">
    <location>
        <begin position="33"/>
        <end position="56"/>
    </location>
</feature>
<dbReference type="HOGENOM" id="CLU_319701_0_0_1"/>
<reference evidence="3" key="1">
    <citation type="journal article" date="2013" name="Nature">
        <title>Pan genome of the phytoplankton Emiliania underpins its global distribution.</title>
        <authorList>
            <person name="Read B.A."/>
            <person name="Kegel J."/>
            <person name="Klute M.J."/>
            <person name="Kuo A."/>
            <person name="Lefebvre S.C."/>
            <person name="Maumus F."/>
            <person name="Mayer C."/>
            <person name="Miller J."/>
            <person name="Monier A."/>
            <person name="Salamov A."/>
            <person name="Young J."/>
            <person name="Aguilar M."/>
            <person name="Claverie J.M."/>
            <person name="Frickenhaus S."/>
            <person name="Gonzalez K."/>
            <person name="Herman E.K."/>
            <person name="Lin Y.C."/>
            <person name="Napier J."/>
            <person name="Ogata H."/>
            <person name="Sarno A.F."/>
            <person name="Shmutz J."/>
            <person name="Schroeder D."/>
            <person name="de Vargas C."/>
            <person name="Verret F."/>
            <person name="von Dassow P."/>
            <person name="Valentin K."/>
            <person name="Van de Peer Y."/>
            <person name="Wheeler G."/>
            <person name="Dacks J.B."/>
            <person name="Delwiche C.F."/>
            <person name="Dyhrman S.T."/>
            <person name="Glockner G."/>
            <person name="John U."/>
            <person name="Richards T."/>
            <person name="Worden A.Z."/>
            <person name="Zhang X."/>
            <person name="Grigoriev I.V."/>
            <person name="Allen A.E."/>
            <person name="Bidle K."/>
            <person name="Borodovsky M."/>
            <person name="Bowler C."/>
            <person name="Brownlee C."/>
            <person name="Cock J.M."/>
            <person name="Elias M."/>
            <person name="Gladyshev V.N."/>
            <person name="Groth M."/>
            <person name="Guda C."/>
            <person name="Hadaegh A."/>
            <person name="Iglesias-Rodriguez M.D."/>
            <person name="Jenkins J."/>
            <person name="Jones B.M."/>
            <person name="Lawson T."/>
            <person name="Leese F."/>
            <person name="Lindquist E."/>
            <person name="Lobanov A."/>
            <person name="Lomsadze A."/>
            <person name="Malik S.B."/>
            <person name="Marsh M.E."/>
            <person name="Mackinder L."/>
            <person name="Mock T."/>
            <person name="Mueller-Roeber B."/>
            <person name="Pagarete A."/>
            <person name="Parker M."/>
            <person name="Probert I."/>
            <person name="Quesneville H."/>
            <person name="Raines C."/>
            <person name="Rensing S.A."/>
            <person name="Riano-Pachon D.M."/>
            <person name="Richier S."/>
            <person name="Rokitta S."/>
            <person name="Shiraiwa Y."/>
            <person name="Soanes D.M."/>
            <person name="van der Giezen M."/>
            <person name="Wahlund T.M."/>
            <person name="Williams B."/>
            <person name="Wilson W."/>
            <person name="Wolfe G."/>
            <person name="Wurch L.L."/>
        </authorList>
    </citation>
    <scope>NUCLEOTIDE SEQUENCE</scope>
</reference>
<evidence type="ECO:0000313" key="3">
    <source>
        <dbReference type="Proteomes" id="UP000013827"/>
    </source>
</evidence>
<dbReference type="InterPro" id="IPR008972">
    <property type="entry name" value="Cupredoxin"/>
</dbReference>
<proteinExistence type="predicted"/>
<organism evidence="2 3">
    <name type="scientific">Emiliania huxleyi (strain CCMP1516)</name>
    <dbReference type="NCBI Taxonomy" id="280463"/>
    <lineage>
        <taxon>Eukaryota</taxon>
        <taxon>Haptista</taxon>
        <taxon>Haptophyta</taxon>
        <taxon>Prymnesiophyceae</taxon>
        <taxon>Isochrysidales</taxon>
        <taxon>Noelaerhabdaceae</taxon>
        <taxon>Emiliania</taxon>
    </lineage>
</organism>
<keyword evidence="1" id="KW-0812">Transmembrane</keyword>
<dbReference type="Proteomes" id="UP000013827">
    <property type="component" value="Unassembled WGS sequence"/>
</dbReference>
<evidence type="ECO:0000256" key="1">
    <source>
        <dbReference type="SAM" id="Phobius"/>
    </source>
</evidence>
<feature type="transmembrane region" description="Helical" evidence="1">
    <location>
        <begin position="68"/>
        <end position="96"/>
    </location>
</feature>
<dbReference type="KEGG" id="ehx:EMIHUDRAFT_232454"/>
<reference evidence="2" key="2">
    <citation type="submission" date="2024-10" db="UniProtKB">
        <authorList>
            <consortium name="EnsemblProtists"/>
        </authorList>
    </citation>
    <scope>IDENTIFICATION</scope>
</reference>
<dbReference type="RefSeq" id="XP_005783266.1">
    <property type="nucleotide sequence ID" value="XM_005783209.1"/>
</dbReference>
<sequence length="909" mass="98075">MPRLVALILTAAGRANANKALLEFVLGGHRGSLASWQLHLPAAIGFGILCVCGWLTEAQQQGTRIVMVIAFCLVIALSTGYVFMFFALSMSAYIVIERLDFMQMWRIYHTGVLEMGLISKLFRFRAYKLVADAVRRDGPEQKGSARHSVTTGKVMAGEVTCYELVRLAAQALVRLGCSLTVLTGVLPDFVTNCALQPNSTYCSGMEIMHVLHLAGVQGGTMLTLLGVVAETAMICREKRARGWRLCAAAALIFAASAVCFGFAVAFVSVKGTVSKPLIHGCINYENEHACEGAPEYVPARWFNLSFDLEPWPCVWLGATADVAESACQDPHCKDGGRLYNNQCSIIYEFHTLFFWLVSVSCYLFVVQKVELWDEFCRKGPDGGASMLSIANTVTHVIGGDGLDFWTDDSGYCKTIVGESEGVHRPAGFSRLHTAVGDRLSFTFSTHHDLWSLASLEALEACDFAGATLLANRMGGGGCDDEADLACMEAATPFVLRVNNSEKDLYLACNVSDHCFNGHLRLVVLMSEERGSRIPPVVVPLWTDDAGYCKPLPQALIAGEHTCDSRLVFPCNVSDPETCQHHGEHHLAPAAWPRGSRHETFVIRYSSPQYATSLVACDYEGARLLAGREHGGGCENDADLACIDASVGFRLRPRSVGKWFLSCSVGTRCARGGLRLLADPLSLIAALHTKGDHCANGQTLVVTVAEPAPLAPNGLYTYADVDQPALIPSAFPLFASRFAPYPGYFGPLASVSGQESTRCAENRRTRRTRTSCSDESLVLGHYFKVSSDPWLSVAYADGAANGSVEGRRIPCGLLPETAALDTLTVYEEFVTCGVGWGTTGMLATPLLVVCYRLVCKSGSAARRHVVPRHVSPNVVEIRAPPIQQPNPPAAARAEGASALPGWGVEVVGAA</sequence>
<name>A0A0D3K502_EMIH1</name>
<accession>A0A0D3K502</accession>
<evidence type="ECO:0008006" key="4">
    <source>
        <dbReference type="Google" id="ProtNLM"/>
    </source>
</evidence>
<protein>
    <recommendedName>
        <fullName evidence="4">Kazal-like domain-containing protein</fullName>
    </recommendedName>
</protein>
<keyword evidence="1" id="KW-0472">Membrane</keyword>
<dbReference type="SUPFAM" id="SSF49503">
    <property type="entry name" value="Cupredoxins"/>
    <property type="match status" value="1"/>
</dbReference>
<dbReference type="AlphaFoldDB" id="A0A0D3K502"/>
<evidence type="ECO:0000313" key="2">
    <source>
        <dbReference type="EnsemblProtists" id="EOD30837"/>
    </source>
</evidence>
<dbReference type="EnsemblProtists" id="EOD30837">
    <property type="protein sequence ID" value="EOD30837"/>
    <property type="gene ID" value="EMIHUDRAFT_232454"/>
</dbReference>